<name>A0A133UMN7_9EURY</name>
<dbReference type="SUPFAM" id="SSF56542">
    <property type="entry name" value="Substrate-binding domain of HMG-CoA reductase"/>
    <property type="match status" value="1"/>
</dbReference>
<dbReference type="InterPro" id="IPR023074">
    <property type="entry name" value="HMG_CoA_Rdtase_cat_sf"/>
</dbReference>
<accession>A0A133UMN7</accession>
<evidence type="ECO:0000256" key="1">
    <source>
        <dbReference type="ARBA" id="ARBA00007661"/>
    </source>
</evidence>
<dbReference type="GO" id="GO:0004420">
    <property type="term" value="F:hydroxymethylglutaryl-CoA reductase (NADPH) activity"/>
    <property type="evidence" value="ECO:0007669"/>
    <property type="project" value="InterPro"/>
</dbReference>
<feature type="non-terminal residue" evidence="4">
    <location>
        <position position="1"/>
    </location>
</feature>
<dbReference type="PANTHER" id="PTHR10572">
    <property type="entry name" value="3-HYDROXY-3-METHYLGLUTARYL-COENZYME A REDUCTASE"/>
    <property type="match status" value="1"/>
</dbReference>
<dbReference type="PATRIC" id="fig|1698264.3.peg.486"/>
<dbReference type="AlphaFoldDB" id="A0A133UMN7"/>
<dbReference type="InterPro" id="IPR009023">
    <property type="entry name" value="HMG_CoA_Rdtase_NAD(P)-bd_sf"/>
</dbReference>
<dbReference type="SUPFAM" id="SSF55035">
    <property type="entry name" value="NAD-binding domain of HMG-CoA reductase"/>
    <property type="match status" value="1"/>
</dbReference>
<dbReference type="GO" id="GO:0015936">
    <property type="term" value="P:coenzyme A metabolic process"/>
    <property type="evidence" value="ECO:0007669"/>
    <property type="project" value="InterPro"/>
</dbReference>
<dbReference type="Pfam" id="PF00368">
    <property type="entry name" value="HMG-CoA_red"/>
    <property type="match status" value="1"/>
</dbReference>
<evidence type="ECO:0000313" key="4">
    <source>
        <dbReference type="EMBL" id="KXA95419.1"/>
    </source>
</evidence>
<dbReference type="PANTHER" id="PTHR10572:SF24">
    <property type="entry name" value="3-HYDROXY-3-METHYLGLUTARYL-COENZYME A REDUCTASE"/>
    <property type="match status" value="1"/>
</dbReference>
<protein>
    <recommendedName>
        <fullName evidence="3">3-hydroxy-3-methylglutaryl coenzyme A reductase</fullName>
        <shortName evidence="3">HMG-CoA reductase</shortName>
    </recommendedName>
</protein>
<dbReference type="InterPro" id="IPR009029">
    <property type="entry name" value="HMG_CoA_Rdtase_sub-bd_dom_sf"/>
</dbReference>
<dbReference type="Gene3D" id="1.10.8.660">
    <property type="match status" value="1"/>
</dbReference>
<evidence type="ECO:0000256" key="3">
    <source>
        <dbReference type="RuleBase" id="RU361219"/>
    </source>
</evidence>
<dbReference type="NCBIfam" id="TIGR00532">
    <property type="entry name" value="HMG_CoA_R_NAD"/>
    <property type="match status" value="1"/>
</dbReference>
<reference evidence="4 5" key="1">
    <citation type="journal article" date="2016" name="Sci. Rep.">
        <title>Metabolic traits of an uncultured archaeal lineage -MSBL1- from brine pools of the Red Sea.</title>
        <authorList>
            <person name="Mwirichia R."/>
            <person name="Alam I."/>
            <person name="Rashid M."/>
            <person name="Vinu M."/>
            <person name="Ba-Alawi W."/>
            <person name="Anthony Kamau A."/>
            <person name="Kamanda Ngugi D."/>
            <person name="Goker M."/>
            <person name="Klenk H.P."/>
            <person name="Bajic V."/>
            <person name="Stingl U."/>
        </authorList>
    </citation>
    <scope>NUCLEOTIDE SEQUENCE [LARGE SCALE GENOMIC DNA]</scope>
    <source>
        <strain evidence="4">SCGC-AAA259E19</strain>
    </source>
</reference>
<gene>
    <name evidence="4" type="ORF">AKJ65_01795</name>
</gene>
<comment type="caution">
    <text evidence="4">The sequence shown here is derived from an EMBL/GenBank/DDBJ whole genome shotgun (WGS) entry which is preliminary data.</text>
</comment>
<sequence length="270" mass="28945">GAEDLEIRKIKTRSEEMLIVHLIIDTQDAMGANAVNTMAEAVSPLIARVTGGKIYLRIISNLADKRLARARAVFDKKALGGQEIVDGILKAYHFAEADPYRCATHNKGIMNGIVAVALATGNDTRALESGAHAYAAFDGEYKPLTSWEKNEDGNLVGEIEIPAAVGTIGGSTQINPIAKTCLKILDVESSRELGEVMAAVGLAQNLAALKALASEGIQDGHMRLHARNIAFQAGARGKTLDKVAGKMIEEEKISSDRAQELLEEIQKEES</sequence>
<dbReference type="Gene3D" id="3.90.770.10">
    <property type="entry name" value="3-hydroxy-3-methylglutaryl-coenzyme A Reductase, Chain A, domain 2"/>
    <property type="match status" value="1"/>
</dbReference>
<comment type="similarity">
    <text evidence="1 3">Belongs to the HMG-CoA reductase family.</text>
</comment>
<keyword evidence="2 3" id="KW-0560">Oxidoreductase</keyword>
<dbReference type="EMBL" id="LHXO01000015">
    <property type="protein sequence ID" value="KXA95419.1"/>
    <property type="molecule type" value="Genomic_DNA"/>
</dbReference>
<proteinExistence type="inferred from homology"/>
<dbReference type="Proteomes" id="UP000070284">
    <property type="component" value="Unassembled WGS sequence"/>
</dbReference>
<dbReference type="PROSITE" id="PS50065">
    <property type="entry name" value="HMG_COA_REDUCTASE_4"/>
    <property type="match status" value="1"/>
</dbReference>
<organism evidence="4 5">
    <name type="scientific">candidate division MSBL1 archaeon SCGC-AAA259E19</name>
    <dbReference type="NCBI Taxonomy" id="1698264"/>
    <lineage>
        <taxon>Archaea</taxon>
        <taxon>Methanobacteriati</taxon>
        <taxon>Methanobacteriota</taxon>
        <taxon>candidate division MSBL1</taxon>
    </lineage>
</organism>
<dbReference type="InterPro" id="IPR002202">
    <property type="entry name" value="HMG_CoA_Rdtase"/>
</dbReference>
<dbReference type="InterPro" id="IPR004553">
    <property type="entry name" value="HMG_CoA_Rdtase_bac-typ"/>
</dbReference>
<evidence type="ECO:0000313" key="5">
    <source>
        <dbReference type="Proteomes" id="UP000070284"/>
    </source>
</evidence>
<keyword evidence="5" id="KW-1185">Reference proteome</keyword>
<evidence type="ECO:0000256" key="2">
    <source>
        <dbReference type="ARBA" id="ARBA00023002"/>
    </source>
</evidence>